<dbReference type="InParanoid" id="A0A0C3C0C7"/>
<evidence type="ECO:0000313" key="1">
    <source>
        <dbReference type="EMBL" id="KIM92288.1"/>
    </source>
</evidence>
<protein>
    <submittedName>
        <fullName evidence="1">Uncharacterized protein</fullName>
    </submittedName>
</protein>
<gene>
    <name evidence="1" type="ORF">PILCRDRAFT_354</name>
</gene>
<dbReference type="EMBL" id="KN832970">
    <property type="protein sequence ID" value="KIM92288.1"/>
    <property type="molecule type" value="Genomic_DNA"/>
</dbReference>
<name>A0A0C3C0C7_PILCF</name>
<sequence>MLQFTRGCGVFTATTIDEWTPILALTFKWNFQSIKTLAVNHLSTIATAVDKIVLGRQYNIFEWLENAYTTLCWRDEALMIEKGMLLGVKDVIMIMAVCQGKNRSAFILDQ</sequence>
<accession>A0A0C3C0C7</accession>
<dbReference type="HOGENOM" id="CLU_047592_8_0_1"/>
<dbReference type="AlphaFoldDB" id="A0A0C3C0C7"/>
<proteinExistence type="predicted"/>
<dbReference type="Proteomes" id="UP000054166">
    <property type="component" value="Unassembled WGS sequence"/>
</dbReference>
<evidence type="ECO:0000313" key="2">
    <source>
        <dbReference type="Proteomes" id="UP000054166"/>
    </source>
</evidence>
<reference evidence="2" key="2">
    <citation type="submission" date="2015-01" db="EMBL/GenBank/DDBJ databases">
        <title>Evolutionary Origins and Diversification of the Mycorrhizal Mutualists.</title>
        <authorList>
            <consortium name="DOE Joint Genome Institute"/>
            <consortium name="Mycorrhizal Genomics Consortium"/>
            <person name="Kohler A."/>
            <person name="Kuo A."/>
            <person name="Nagy L.G."/>
            <person name="Floudas D."/>
            <person name="Copeland A."/>
            <person name="Barry K.W."/>
            <person name="Cichocki N."/>
            <person name="Veneault-Fourrey C."/>
            <person name="LaButti K."/>
            <person name="Lindquist E.A."/>
            <person name="Lipzen A."/>
            <person name="Lundell T."/>
            <person name="Morin E."/>
            <person name="Murat C."/>
            <person name="Riley R."/>
            <person name="Ohm R."/>
            <person name="Sun H."/>
            <person name="Tunlid A."/>
            <person name="Henrissat B."/>
            <person name="Grigoriev I.V."/>
            <person name="Hibbett D.S."/>
            <person name="Martin F."/>
        </authorList>
    </citation>
    <scope>NUCLEOTIDE SEQUENCE [LARGE SCALE GENOMIC DNA]</scope>
    <source>
        <strain evidence="2">F 1598</strain>
    </source>
</reference>
<dbReference type="OrthoDB" id="3248190at2759"/>
<keyword evidence="2" id="KW-1185">Reference proteome</keyword>
<reference evidence="1 2" key="1">
    <citation type="submission" date="2014-04" db="EMBL/GenBank/DDBJ databases">
        <authorList>
            <consortium name="DOE Joint Genome Institute"/>
            <person name="Kuo A."/>
            <person name="Tarkka M."/>
            <person name="Buscot F."/>
            <person name="Kohler A."/>
            <person name="Nagy L.G."/>
            <person name="Floudas D."/>
            <person name="Copeland A."/>
            <person name="Barry K.W."/>
            <person name="Cichocki N."/>
            <person name="Veneault-Fourrey C."/>
            <person name="LaButti K."/>
            <person name="Lindquist E.A."/>
            <person name="Lipzen A."/>
            <person name="Lundell T."/>
            <person name="Morin E."/>
            <person name="Murat C."/>
            <person name="Sun H."/>
            <person name="Tunlid A."/>
            <person name="Henrissat B."/>
            <person name="Grigoriev I.V."/>
            <person name="Hibbett D.S."/>
            <person name="Martin F."/>
            <person name="Nordberg H.P."/>
            <person name="Cantor M.N."/>
            <person name="Hua S.X."/>
        </authorList>
    </citation>
    <scope>NUCLEOTIDE SEQUENCE [LARGE SCALE GENOMIC DNA]</scope>
    <source>
        <strain evidence="1 2">F 1598</strain>
    </source>
</reference>
<organism evidence="1 2">
    <name type="scientific">Piloderma croceum (strain F 1598)</name>
    <dbReference type="NCBI Taxonomy" id="765440"/>
    <lineage>
        <taxon>Eukaryota</taxon>
        <taxon>Fungi</taxon>
        <taxon>Dikarya</taxon>
        <taxon>Basidiomycota</taxon>
        <taxon>Agaricomycotina</taxon>
        <taxon>Agaricomycetes</taxon>
        <taxon>Agaricomycetidae</taxon>
        <taxon>Atheliales</taxon>
        <taxon>Atheliaceae</taxon>
        <taxon>Piloderma</taxon>
    </lineage>
</organism>
<dbReference type="STRING" id="765440.A0A0C3C0C7"/>